<sequence length="67" mass="7529">MDELGSVEMTLGRVMEEGSVEVAREFWVVSEGEFACESRRKGERDTRKDEGCGHDEREVGMDTCTLA</sequence>
<name>A0ABU6RR89_9FABA</name>
<comment type="caution">
    <text evidence="2">The sequence shown here is derived from an EMBL/GenBank/DDBJ whole genome shotgun (WGS) entry which is preliminary data.</text>
</comment>
<organism evidence="2 3">
    <name type="scientific">Stylosanthes scabra</name>
    <dbReference type="NCBI Taxonomy" id="79078"/>
    <lineage>
        <taxon>Eukaryota</taxon>
        <taxon>Viridiplantae</taxon>
        <taxon>Streptophyta</taxon>
        <taxon>Embryophyta</taxon>
        <taxon>Tracheophyta</taxon>
        <taxon>Spermatophyta</taxon>
        <taxon>Magnoliopsida</taxon>
        <taxon>eudicotyledons</taxon>
        <taxon>Gunneridae</taxon>
        <taxon>Pentapetalae</taxon>
        <taxon>rosids</taxon>
        <taxon>fabids</taxon>
        <taxon>Fabales</taxon>
        <taxon>Fabaceae</taxon>
        <taxon>Papilionoideae</taxon>
        <taxon>50 kb inversion clade</taxon>
        <taxon>dalbergioids sensu lato</taxon>
        <taxon>Dalbergieae</taxon>
        <taxon>Pterocarpus clade</taxon>
        <taxon>Stylosanthes</taxon>
    </lineage>
</organism>
<dbReference type="EMBL" id="JASCZI010031378">
    <property type="protein sequence ID" value="MED6126641.1"/>
    <property type="molecule type" value="Genomic_DNA"/>
</dbReference>
<accession>A0ABU6RR89</accession>
<dbReference type="Proteomes" id="UP001341840">
    <property type="component" value="Unassembled WGS sequence"/>
</dbReference>
<reference evidence="2 3" key="1">
    <citation type="journal article" date="2023" name="Plants (Basel)">
        <title>Bridging the Gap: Combining Genomics and Transcriptomics Approaches to Understand Stylosanthes scabra, an Orphan Legume from the Brazilian Caatinga.</title>
        <authorList>
            <person name="Ferreira-Neto J.R.C."/>
            <person name="da Silva M.D."/>
            <person name="Binneck E."/>
            <person name="de Melo N.F."/>
            <person name="da Silva R.H."/>
            <person name="de Melo A.L.T.M."/>
            <person name="Pandolfi V."/>
            <person name="Bustamante F.O."/>
            <person name="Brasileiro-Vidal A.C."/>
            <person name="Benko-Iseppon A.M."/>
        </authorList>
    </citation>
    <scope>NUCLEOTIDE SEQUENCE [LARGE SCALE GENOMIC DNA]</scope>
    <source>
        <tissue evidence="2">Leaves</tissue>
    </source>
</reference>
<feature type="compositionally biased region" description="Basic and acidic residues" evidence="1">
    <location>
        <begin position="38"/>
        <end position="60"/>
    </location>
</feature>
<proteinExistence type="predicted"/>
<evidence type="ECO:0000313" key="2">
    <source>
        <dbReference type="EMBL" id="MED6126641.1"/>
    </source>
</evidence>
<evidence type="ECO:0000256" key="1">
    <source>
        <dbReference type="SAM" id="MobiDB-lite"/>
    </source>
</evidence>
<evidence type="ECO:0000313" key="3">
    <source>
        <dbReference type="Proteomes" id="UP001341840"/>
    </source>
</evidence>
<keyword evidence="3" id="KW-1185">Reference proteome</keyword>
<protein>
    <submittedName>
        <fullName evidence="2">Uncharacterized protein</fullName>
    </submittedName>
</protein>
<feature type="region of interest" description="Disordered" evidence="1">
    <location>
        <begin position="38"/>
        <end position="67"/>
    </location>
</feature>
<gene>
    <name evidence="2" type="ORF">PIB30_080405</name>
</gene>